<feature type="domain" description="Nudix hydrolase" evidence="3">
    <location>
        <begin position="121"/>
        <end position="282"/>
    </location>
</feature>
<evidence type="ECO:0000313" key="5">
    <source>
        <dbReference type="Proteomes" id="UP001150925"/>
    </source>
</evidence>
<dbReference type="AlphaFoldDB" id="A0A9W8AQY4"/>
<protein>
    <recommendedName>
        <fullName evidence="3">Nudix hydrolase domain-containing protein</fullName>
    </recommendedName>
</protein>
<dbReference type="PROSITE" id="PS51462">
    <property type="entry name" value="NUDIX"/>
    <property type="match status" value="1"/>
</dbReference>
<dbReference type="GO" id="GO:0006753">
    <property type="term" value="P:nucleoside phosphate metabolic process"/>
    <property type="evidence" value="ECO:0007669"/>
    <property type="project" value="TreeGrafter"/>
</dbReference>
<dbReference type="PANTHER" id="PTHR11839:SF18">
    <property type="entry name" value="NUDIX HYDROLASE DOMAIN-CONTAINING PROTEIN"/>
    <property type="match status" value="1"/>
</dbReference>
<gene>
    <name evidence="4" type="ORF">IWQ62_002163</name>
</gene>
<reference evidence="4" key="1">
    <citation type="submission" date="2022-07" db="EMBL/GenBank/DDBJ databases">
        <title>Phylogenomic reconstructions and comparative analyses of Kickxellomycotina fungi.</title>
        <authorList>
            <person name="Reynolds N.K."/>
            <person name="Stajich J.E."/>
            <person name="Barry K."/>
            <person name="Grigoriev I.V."/>
            <person name="Crous P."/>
            <person name="Smith M.E."/>
        </authorList>
    </citation>
    <scope>NUCLEOTIDE SEQUENCE</scope>
    <source>
        <strain evidence="4">RSA 1196</strain>
    </source>
</reference>
<evidence type="ECO:0000259" key="3">
    <source>
        <dbReference type="PROSITE" id="PS51462"/>
    </source>
</evidence>
<proteinExistence type="predicted"/>
<keyword evidence="5" id="KW-1185">Reference proteome</keyword>
<dbReference type="GO" id="GO:0019693">
    <property type="term" value="P:ribose phosphate metabolic process"/>
    <property type="evidence" value="ECO:0007669"/>
    <property type="project" value="TreeGrafter"/>
</dbReference>
<dbReference type="SUPFAM" id="SSF55811">
    <property type="entry name" value="Nudix"/>
    <property type="match status" value="1"/>
</dbReference>
<dbReference type="Proteomes" id="UP001150925">
    <property type="component" value="Unassembled WGS sequence"/>
</dbReference>
<comment type="cofactor">
    <cofactor evidence="1">
        <name>Mg(2+)</name>
        <dbReference type="ChEBI" id="CHEBI:18420"/>
    </cofactor>
</comment>
<accession>A0A9W8AQY4</accession>
<dbReference type="OrthoDB" id="10249920at2759"/>
<dbReference type="InterPro" id="IPR000086">
    <property type="entry name" value="NUDIX_hydrolase_dom"/>
</dbReference>
<keyword evidence="2" id="KW-0378">Hydrolase</keyword>
<dbReference type="InterPro" id="IPR015797">
    <property type="entry name" value="NUDIX_hydrolase-like_dom_sf"/>
</dbReference>
<dbReference type="Gene3D" id="3.90.79.10">
    <property type="entry name" value="Nucleoside Triphosphate Pyrophosphohydrolase"/>
    <property type="match status" value="1"/>
</dbReference>
<sequence>MAQARRHVHQSEITLPMRCRVIGEDGSQSPLAQVPLRTRDPTIDLEEVLEFPPFQRWVRTFAQYQKSDHNTHQTLAQDIQINSVDIQSVDRFGKGAIGFIKFQVDAHYVSTGASLPGVVFMRGGSVAILLILQADEEPHQEYTVLTVQPRLAVPDFTHPELPAGMLDGSGEFQGKAAQELEEETGIQVHQTDLIDMTELAYGNSSETQSTPGVYTTPGACDEFIRLFACRKKLSQSKIDELKGKLTGLRAEGEAITLRLCPLDSLWRQTQDAKTLAAWALYTELKRRGQLCFPE</sequence>
<evidence type="ECO:0000313" key="4">
    <source>
        <dbReference type="EMBL" id="KAJ1966925.1"/>
    </source>
</evidence>
<dbReference type="Pfam" id="PF00293">
    <property type="entry name" value="NUDIX"/>
    <property type="match status" value="1"/>
</dbReference>
<dbReference type="CDD" id="cd03424">
    <property type="entry name" value="NUDIX_ADPRase_Nudt5_UGPPase_Nudt14"/>
    <property type="match status" value="1"/>
</dbReference>
<comment type="caution">
    <text evidence="4">The sequence shown here is derived from an EMBL/GenBank/DDBJ whole genome shotgun (WGS) entry which is preliminary data.</text>
</comment>
<dbReference type="GO" id="GO:0080041">
    <property type="term" value="F:ADP-ribose pyrophosphohydrolase activity"/>
    <property type="evidence" value="ECO:0007669"/>
    <property type="project" value="TreeGrafter"/>
</dbReference>
<name>A0A9W8AQY4_9FUNG</name>
<evidence type="ECO:0000256" key="1">
    <source>
        <dbReference type="ARBA" id="ARBA00001946"/>
    </source>
</evidence>
<dbReference type="PANTHER" id="PTHR11839">
    <property type="entry name" value="UDP/ADP-SUGAR PYROPHOSPHATASE"/>
    <property type="match status" value="1"/>
</dbReference>
<evidence type="ECO:0000256" key="2">
    <source>
        <dbReference type="ARBA" id="ARBA00022801"/>
    </source>
</evidence>
<organism evidence="4 5">
    <name type="scientific">Dispira parvispora</name>
    <dbReference type="NCBI Taxonomy" id="1520584"/>
    <lineage>
        <taxon>Eukaryota</taxon>
        <taxon>Fungi</taxon>
        <taxon>Fungi incertae sedis</taxon>
        <taxon>Zoopagomycota</taxon>
        <taxon>Kickxellomycotina</taxon>
        <taxon>Dimargaritomycetes</taxon>
        <taxon>Dimargaritales</taxon>
        <taxon>Dimargaritaceae</taxon>
        <taxon>Dispira</taxon>
    </lineage>
</organism>
<dbReference type="GO" id="GO:0080042">
    <property type="term" value="F:ADP-glucose pyrophosphohydrolase activity"/>
    <property type="evidence" value="ECO:0007669"/>
    <property type="project" value="TreeGrafter"/>
</dbReference>
<dbReference type="EMBL" id="JANBPY010000425">
    <property type="protein sequence ID" value="KAJ1966925.1"/>
    <property type="molecule type" value="Genomic_DNA"/>
</dbReference>